<evidence type="ECO:0008006" key="3">
    <source>
        <dbReference type="Google" id="ProtNLM"/>
    </source>
</evidence>
<protein>
    <recommendedName>
        <fullName evidence="3">Mannitol repressor</fullName>
    </recommendedName>
</protein>
<dbReference type="EMBL" id="JAWXRD010000030">
    <property type="protein sequence ID" value="MDX6041059.1"/>
    <property type="molecule type" value="Genomic_DNA"/>
</dbReference>
<keyword evidence="2" id="KW-1185">Reference proteome</keyword>
<reference evidence="1 2" key="1">
    <citation type="submission" date="2023-11" db="EMBL/GenBank/DDBJ databases">
        <title>Scandinavium wanjuensis sp. nov., isolated from lettuce South Korea.</title>
        <authorList>
            <person name="Park J."/>
            <person name="Park S."/>
            <person name="Oh K.K."/>
            <person name="Cho G.S."/>
            <person name="Franz C.M.A.P."/>
        </authorList>
    </citation>
    <scope>NUCLEOTIDE SEQUENCE [LARGE SCALE GENOMIC DNA]</scope>
    <source>
        <strain evidence="1 2">V105_6</strain>
    </source>
</reference>
<comment type="caution">
    <text evidence="1">The sequence shown here is derived from an EMBL/GenBank/DDBJ whole genome shotgun (WGS) entry which is preliminary data.</text>
</comment>
<evidence type="ECO:0000313" key="1">
    <source>
        <dbReference type="EMBL" id="MDX6041059.1"/>
    </source>
</evidence>
<evidence type="ECO:0000313" key="2">
    <source>
        <dbReference type="Proteomes" id="UP001275664"/>
    </source>
</evidence>
<name>A0ABU4QP28_9ENTR</name>
<organism evidence="1 2">
    <name type="scientific">Scandinavium lactucae</name>
    <dbReference type="NCBI Taxonomy" id="3095028"/>
    <lineage>
        <taxon>Bacteria</taxon>
        <taxon>Pseudomonadati</taxon>
        <taxon>Pseudomonadota</taxon>
        <taxon>Gammaproteobacteria</taxon>
        <taxon>Enterobacterales</taxon>
        <taxon>Enterobacteriaceae</taxon>
        <taxon>Scandinavium</taxon>
    </lineage>
</organism>
<dbReference type="InterPro" id="IPR038026">
    <property type="entry name" value="MtlR-like_sf"/>
</dbReference>
<dbReference type="SUPFAM" id="SSF158668">
    <property type="entry name" value="MtlR-like"/>
    <property type="match status" value="1"/>
</dbReference>
<sequence length="154" mass="17747">MDLNTLSYEELDAHAMERLVFDEEELSPILKGHIFIEKVLETLISKHLVDPKALFKNTRSFELKLDLALAMGLIDTKHYSAFKAINKIRNNYAHKHVYKVTLEELSALKFDWVEIQNKAFKVACNQSVSEGARLATIFLCWKAIRLISQPNDQI</sequence>
<accession>A0ABU4QP28</accession>
<dbReference type="Proteomes" id="UP001275664">
    <property type="component" value="Unassembled WGS sequence"/>
</dbReference>
<proteinExistence type="predicted"/>
<dbReference type="Gene3D" id="1.20.120.330">
    <property type="entry name" value="Nucleotidyltransferases domain 2"/>
    <property type="match status" value="1"/>
</dbReference>
<dbReference type="RefSeq" id="WP_319786231.1">
    <property type="nucleotide sequence ID" value="NZ_JAWXRD010000030.1"/>
</dbReference>
<gene>
    <name evidence="1" type="ORF">SIK69_12770</name>
</gene>